<dbReference type="AlphaFoldDB" id="A0A1M6MP63"/>
<reference evidence="2" key="1">
    <citation type="submission" date="2016-11" db="EMBL/GenBank/DDBJ databases">
        <authorList>
            <person name="Varghese N."/>
            <person name="Submissions S."/>
        </authorList>
    </citation>
    <scope>NUCLEOTIDE SEQUENCE [LARGE SCALE GENOMIC DNA]</scope>
    <source>
        <strain evidence="2">DSM 26349</strain>
    </source>
</reference>
<gene>
    <name evidence="1" type="ORF">SAMN04487908_12837</name>
</gene>
<accession>A0A1M6MP63</accession>
<dbReference type="EMBL" id="FQYV01000028">
    <property type="protein sequence ID" value="SHJ85186.1"/>
    <property type="molecule type" value="Genomic_DNA"/>
</dbReference>
<evidence type="ECO:0000313" key="1">
    <source>
        <dbReference type="EMBL" id="SHJ85186.1"/>
    </source>
</evidence>
<name>A0A1M6MP63_9FLAO</name>
<sequence>MPSPQTFSVLLLPIFEKEIKGKPQCTLESPLTENAVNLVKTKVLRRYCGTLPIGIVSKLLEHPRLSQPI</sequence>
<keyword evidence="2" id="KW-1185">Reference proteome</keyword>
<evidence type="ECO:0000313" key="2">
    <source>
        <dbReference type="Proteomes" id="UP000184172"/>
    </source>
</evidence>
<organism evidence="1 2">
    <name type="scientific">Aequorivita viscosa</name>
    <dbReference type="NCBI Taxonomy" id="797419"/>
    <lineage>
        <taxon>Bacteria</taxon>
        <taxon>Pseudomonadati</taxon>
        <taxon>Bacteroidota</taxon>
        <taxon>Flavobacteriia</taxon>
        <taxon>Flavobacteriales</taxon>
        <taxon>Flavobacteriaceae</taxon>
        <taxon>Aequorivita</taxon>
    </lineage>
</organism>
<proteinExistence type="predicted"/>
<protein>
    <submittedName>
        <fullName evidence="1">Uncharacterized protein</fullName>
    </submittedName>
</protein>
<dbReference type="Proteomes" id="UP000184172">
    <property type="component" value="Unassembled WGS sequence"/>
</dbReference>